<dbReference type="EMBL" id="KN831776">
    <property type="protein sequence ID" value="KIM43363.1"/>
    <property type="molecule type" value="Genomic_DNA"/>
</dbReference>
<dbReference type="AlphaFoldDB" id="A0A0C2Y0G5"/>
<name>A0A0C2Y0G5_HEBCY</name>
<dbReference type="SUPFAM" id="SSF81383">
    <property type="entry name" value="F-box domain"/>
    <property type="match status" value="1"/>
</dbReference>
<reference evidence="3" key="2">
    <citation type="submission" date="2015-01" db="EMBL/GenBank/DDBJ databases">
        <title>Evolutionary Origins and Diversification of the Mycorrhizal Mutualists.</title>
        <authorList>
            <consortium name="DOE Joint Genome Institute"/>
            <consortium name="Mycorrhizal Genomics Consortium"/>
            <person name="Kohler A."/>
            <person name="Kuo A."/>
            <person name="Nagy L.G."/>
            <person name="Floudas D."/>
            <person name="Copeland A."/>
            <person name="Barry K.W."/>
            <person name="Cichocki N."/>
            <person name="Veneault-Fourrey C."/>
            <person name="LaButti K."/>
            <person name="Lindquist E.A."/>
            <person name="Lipzen A."/>
            <person name="Lundell T."/>
            <person name="Morin E."/>
            <person name="Murat C."/>
            <person name="Riley R."/>
            <person name="Ohm R."/>
            <person name="Sun H."/>
            <person name="Tunlid A."/>
            <person name="Henrissat B."/>
            <person name="Grigoriev I.V."/>
            <person name="Hibbett D.S."/>
            <person name="Martin F."/>
        </authorList>
    </citation>
    <scope>NUCLEOTIDE SEQUENCE [LARGE SCALE GENOMIC DNA]</scope>
    <source>
        <strain evidence="3">h7</strain>
    </source>
</reference>
<reference evidence="2 3" key="1">
    <citation type="submission" date="2014-04" db="EMBL/GenBank/DDBJ databases">
        <authorList>
            <consortium name="DOE Joint Genome Institute"/>
            <person name="Kuo A."/>
            <person name="Gay G."/>
            <person name="Dore J."/>
            <person name="Kohler A."/>
            <person name="Nagy L.G."/>
            <person name="Floudas D."/>
            <person name="Copeland A."/>
            <person name="Barry K.W."/>
            <person name="Cichocki N."/>
            <person name="Veneault-Fourrey C."/>
            <person name="LaButti K."/>
            <person name="Lindquist E.A."/>
            <person name="Lipzen A."/>
            <person name="Lundell T."/>
            <person name="Morin E."/>
            <person name="Murat C."/>
            <person name="Sun H."/>
            <person name="Tunlid A."/>
            <person name="Henrissat B."/>
            <person name="Grigoriev I.V."/>
            <person name="Hibbett D.S."/>
            <person name="Martin F."/>
            <person name="Nordberg H.P."/>
            <person name="Cantor M.N."/>
            <person name="Hua S.X."/>
        </authorList>
    </citation>
    <scope>NUCLEOTIDE SEQUENCE [LARGE SCALE GENOMIC DNA]</scope>
    <source>
        <strain evidence="3">h7</strain>
    </source>
</reference>
<dbReference type="STRING" id="686832.A0A0C2Y0G5"/>
<feature type="domain" description="F-box" evidence="1">
    <location>
        <begin position="49"/>
        <end position="99"/>
    </location>
</feature>
<protein>
    <recommendedName>
        <fullName evidence="1">F-box domain-containing protein</fullName>
    </recommendedName>
</protein>
<dbReference type="SUPFAM" id="SSF52047">
    <property type="entry name" value="RNI-like"/>
    <property type="match status" value="1"/>
</dbReference>
<dbReference type="Proteomes" id="UP000053424">
    <property type="component" value="Unassembled WGS sequence"/>
</dbReference>
<organism evidence="2 3">
    <name type="scientific">Hebeloma cylindrosporum</name>
    <dbReference type="NCBI Taxonomy" id="76867"/>
    <lineage>
        <taxon>Eukaryota</taxon>
        <taxon>Fungi</taxon>
        <taxon>Dikarya</taxon>
        <taxon>Basidiomycota</taxon>
        <taxon>Agaricomycotina</taxon>
        <taxon>Agaricomycetes</taxon>
        <taxon>Agaricomycetidae</taxon>
        <taxon>Agaricales</taxon>
        <taxon>Agaricineae</taxon>
        <taxon>Hymenogastraceae</taxon>
        <taxon>Hebeloma</taxon>
    </lineage>
</organism>
<evidence type="ECO:0000313" key="3">
    <source>
        <dbReference type="Proteomes" id="UP000053424"/>
    </source>
</evidence>
<evidence type="ECO:0000259" key="1">
    <source>
        <dbReference type="PROSITE" id="PS50181"/>
    </source>
</evidence>
<sequence length="428" mass="49555">MLPSDPPSQGRVLTFSRSLANIIKSKFTCSFRPRHLRSQQPPNFHLPLPHFIHQLPVELLGLIFILGSEQDTFFPLTVSHVCSTWRQIALRTPALWRRIAIGPNEPMWRERIRRAQACTLDIQLLPYRKTRSGARRSQDFNPYTVNWYMHMVVPHICQWRSLEIQFSEYSPFLWKAALADCASPAPRLQELTLVHRFNDDVQEFLVFAGYTPRLHRLSVDGIRLTWMPSLFGNLTFLDYTHHGFTSGHQAVYDIISILSISSRLVDLRVLFPRGKVTRFPSRREPVTKRVTLPFLTQLHLKVDGSDIPFELAHLVTLILAPSLSSLRLIDLSRSQHSFPSLKSFFYVYALPRTLRFVFVGHGWPKTHSLPNLSRIHVKRSRTPDQVLNLQNRNNRGPASFGRSQGPLAHGHYRIDSLNVHYLPKLYRQ</sequence>
<keyword evidence="3" id="KW-1185">Reference proteome</keyword>
<dbReference type="HOGENOM" id="CLU_039202_0_0_1"/>
<dbReference type="Pfam" id="PF12937">
    <property type="entry name" value="F-box-like"/>
    <property type="match status" value="1"/>
</dbReference>
<proteinExistence type="predicted"/>
<dbReference type="PROSITE" id="PS50181">
    <property type="entry name" value="FBOX"/>
    <property type="match status" value="1"/>
</dbReference>
<accession>A0A0C2Y0G5</accession>
<dbReference type="Gene3D" id="1.20.1280.50">
    <property type="match status" value="1"/>
</dbReference>
<dbReference type="OrthoDB" id="3181259at2759"/>
<dbReference type="InterPro" id="IPR036047">
    <property type="entry name" value="F-box-like_dom_sf"/>
</dbReference>
<evidence type="ECO:0000313" key="2">
    <source>
        <dbReference type="EMBL" id="KIM43363.1"/>
    </source>
</evidence>
<dbReference type="InterPro" id="IPR001810">
    <property type="entry name" value="F-box_dom"/>
</dbReference>
<gene>
    <name evidence="2" type="ORF">M413DRAFT_18411</name>
</gene>